<reference evidence="10" key="1">
    <citation type="submission" date="2020-07" db="EMBL/GenBank/DDBJ databases">
        <title>Huge and variable diversity of episymbiotic CPR bacteria and DPANN archaea in groundwater ecosystems.</title>
        <authorList>
            <person name="He C.Y."/>
            <person name="Keren R."/>
            <person name="Whittaker M."/>
            <person name="Farag I.F."/>
            <person name="Doudna J."/>
            <person name="Cate J.H.D."/>
            <person name="Banfield J.F."/>
        </authorList>
    </citation>
    <scope>NUCLEOTIDE SEQUENCE</scope>
    <source>
        <strain evidence="10">NC_groundwater_17_Pr7_B-0.1um_64_12</strain>
    </source>
</reference>
<comment type="subcellular location">
    <subcellularLocation>
        <location evidence="1 9">Cell membrane</location>
        <topology evidence="1">Multi-pass membrane protein</topology>
    </subcellularLocation>
    <subcellularLocation>
        <location evidence="9">Bacterial flagellum basal body</location>
    </subcellularLocation>
</comment>
<evidence type="ECO:0000256" key="9">
    <source>
        <dbReference type="RuleBase" id="RU364090"/>
    </source>
</evidence>
<dbReference type="GO" id="GO:0009425">
    <property type="term" value="C:bacterial-type flagellum basal body"/>
    <property type="evidence" value="ECO:0007669"/>
    <property type="project" value="UniProtKB-SubCell"/>
</dbReference>
<dbReference type="Pfam" id="PF01313">
    <property type="entry name" value="Bac_export_3"/>
    <property type="match status" value="1"/>
</dbReference>
<name>A0A931LSU3_FIMGI</name>
<comment type="similarity">
    <text evidence="2 9">Belongs to the FliQ/MopD/SpaQ family.</text>
</comment>
<evidence type="ECO:0000256" key="2">
    <source>
        <dbReference type="ARBA" id="ARBA00006156"/>
    </source>
</evidence>
<evidence type="ECO:0000256" key="4">
    <source>
        <dbReference type="ARBA" id="ARBA00022475"/>
    </source>
</evidence>
<evidence type="ECO:0000256" key="8">
    <source>
        <dbReference type="ARBA" id="ARBA00023143"/>
    </source>
</evidence>
<evidence type="ECO:0000256" key="1">
    <source>
        <dbReference type="ARBA" id="ARBA00004651"/>
    </source>
</evidence>
<keyword evidence="10" id="KW-0969">Cilium</keyword>
<protein>
    <recommendedName>
        <fullName evidence="3 9">Flagellar biosynthetic protein FliQ</fullName>
    </recommendedName>
</protein>
<evidence type="ECO:0000256" key="7">
    <source>
        <dbReference type="ARBA" id="ARBA00023136"/>
    </source>
</evidence>
<evidence type="ECO:0000256" key="3">
    <source>
        <dbReference type="ARBA" id="ARBA00021718"/>
    </source>
</evidence>
<dbReference type="GO" id="GO:0044780">
    <property type="term" value="P:bacterial-type flagellum assembly"/>
    <property type="evidence" value="ECO:0007669"/>
    <property type="project" value="InterPro"/>
</dbReference>
<dbReference type="GO" id="GO:0005886">
    <property type="term" value="C:plasma membrane"/>
    <property type="evidence" value="ECO:0007669"/>
    <property type="project" value="UniProtKB-SubCell"/>
</dbReference>
<keyword evidence="4 9" id="KW-1003">Cell membrane</keyword>
<keyword evidence="10" id="KW-0966">Cell projection</keyword>
<feature type="transmembrane region" description="Helical" evidence="9">
    <location>
        <begin position="16"/>
        <end position="38"/>
    </location>
</feature>
<accession>A0A931LSU3</accession>
<dbReference type="EMBL" id="JACOSL010000040">
    <property type="protein sequence ID" value="MBI1756830.1"/>
    <property type="molecule type" value="Genomic_DNA"/>
</dbReference>
<dbReference type="PRINTS" id="PR00952">
    <property type="entry name" value="TYPE3IMQPROT"/>
</dbReference>
<evidence type="ECO:0000313" key="11">
    <source>
        <dbReference type="Proteomes" id="UP000727962"/>
    </source>
</evidence>
<keyword evidence="7 9" id="KW-0472">Membrane</keyword>
<dbReference type="PANTHER" id="PTHR34040">
    <property type="entry name" value="FLAGELLAR BIOSYNTHETIC PROTEIN FLIQ"/>
    <property type="match status" value="1"/>
</dbReference>
<comment type="function">
    <text evidence="9">Role in flagellar biosynthesis.</text>
</comment>
<dbReference type="AlphaFoldDB" id="A0A931LSU3"/>
<dbReference type="PIRSF" id="PIRSF004669">
    <property type="entry name" value="FliQ"/>
    <property type="match status" value="1"/>
</dbReference>
<proteinExistence type="inferred from homology"/>
<keyword evidence="10" id="KW-0282">Flagellum</keyword>
<gene>
    <name evidence="9 10" type="primary">fliQ</name>
    <name evidence="10" type="ORF">HYR64_06965</name>
</gene>
<dbReference type="GO" id="GO:0009306">
    <property type="term" value="P:protein secretion"/>
    <property type="evidence" value="ECO:0007669"/>
    <property type="project" value="InterPro"/>
</dbReference>
<evidence type="ECO:0000256" key="5">
    <source>
        <dbReference type="ARBA" id="ARBA00022692"/>
    </source>
</evidence>
<keyword evidence="5 9" id="KW-0812">Transmembrane</keyword>
<feature type="transmembrane region" description="Helical" evidence="9">
    <location>
        <begin position="58"/>
        <end position="81"/>
    </location>
</feature>
<keyword evidence="8 9" id="KW-0975">Bacterial flagellum</keyword>
<dbReference type="NCBIfam" id="TIGR01402">
    <property type="entry name" value="fliQ"/>
    <property type="match status" value="1"/>
</dbReference>
<organism evidence="10 11">
    <name type="scientific">Fimbriimonas ginsengisoli</name>
    <dbReference type="NCBI Taxonomy" id="1005039"/>
    <lineage>
        <taxon>Bacteria</taxon>
        <taxon>Bacillati</taxon>
        <taxon>Armatimonadota</taxon>
        <taxon>Fimbriimonadia</taxon>
        <taxon>Fimbriimonadales</taxon>
        <taxon>Fimbriimonadaceae</taxon>
        <taxon>Fimbriimonas</taxon>
    </lineage>
</organism>
<dbReference type="Proteomes" id="UP000727962">
    <property type="component" value="Unassembled WGS sequence"/>
</dbReference>
<sequence>MDQGIPLELARQGIQVALMVSLPVLAVTLFLGVLVSVFQAITSVQEMTLSFVPKLIGVGLVLTFFGGWMLTTLVGFAHACLDQAARVGQ</sequence>
<evidence type="ECO:0000313" key="10">
    <source>
        <dbReference type="EMBL" id="MBI1756830.1"/>
    </source>
</evidence>
<comment type="caution">
    <text evidence="10">The sequence shown here is derived from an EMBL/GenBank/DDBJ whole genome shotgun (WGS) entry which is preliminary data.</text>
</comment>
<dbReference type="InterPro" id="IPR006305">
    <property type="entry name" value="FliQ"/>
</dbReference>
<keyword evidence="6 9" id="KW-1133">Transmembrane helix</keyword>
<dbReference type="InterPro" id="IPR002191">
    <property type="entry name" value="Bac_export_3"/>
</dbReference>
<evidence type="ECO:0000256" key="6">
    <source>
        <dbReference type="ARBA" id="ARBA00022989"/>
    </source>
</evidence>
<dbReference type="PANTHER" id="PTHR34040:SF2">
    <property type="entry name" value="FLAGELLAR BIOSYNTHETIC PROTEIN FLIQ"/>
    <property type="match status" value="1"/>
</dbReference>